<name>L0A7A8_DEIPD</name>
<feature type="region of interest" description="Disordered" evidence="1">
    <location>
        <begin position="73"/>
        <end position="94"/>
    </location>
</feature>
<keyword evidence="3" id="KW-1185">Reference proteome</keyword>
<protein>
    <submittedName>
        <fullName evidence="2">Uncharacterized protein</fullName>
    </submittedName>
</protein>
<keyword evidence="2" id="KW-0614">Plasmid</keyword>
<dbReference type="KEGG" id="dpd:Deipe_4356"/>
<sequence>MVRAAHLDRRVKSDFKQPARPVLEVLKDAPLLATMQVSRLLFDEKAKRRLDVQVQVFGRQVFLPDATTASLDGGARRCGHESGRLSAVQQPALS</sequence>
<evidence type="ECO:0000256" key="1">
    <source>
        <dbReference type="SAM" id="MobiDB-lite"/>
    </source>
</evidence>
<dbReference type="Proteomes" id="UP000010467">
    <property type="component" value="Plasmid pDEIPE01"/>
</dbReference>
<geneLocation type="plasmid" evidence="2 3">
    <name>pDEIPE01</name>
</geneLocation>
<dbReference type="EMBL" id="CP003383">
    <property type="protein sequence ID" value="AFZ69696.1"/>
    <property type="molecule type" value="Genomic_DNA"/>
</dbReference>
<organism evidence="2 3">
    <name type="scientific">Deinococcus peraridilitoris (strain DSM 19664 / LMG 22246 / CIP 109416 / KR-200)</name>
    <dbReference type="NCBI Taxonomy" id="937777"/>
    <lineage>
        <taxon>Bacteria</taxon>
        <taxon>Thermotogati</taxon>
        <taxon>Deinococcota</taxon>
        <taxon>Deinococci</taxon>
        <taxon>Deinococcales</taxon>
        <taxon>Deinococcaceae</taxon>
        <taxon>Deinococcus</taxon>
    </lineage>
</organism>
<dbReference type="HOGENOM" id="CLU_2381419_0_0_0"/>
<evidence type="ECO:0000313" key="3">
    <source>
        <dbReference type="Proteomes" id="UP000010467"/>
    </source>
</evidence>
<gene>
    <name evidence="2" type="ordered locus">Deipe_4356</name>
</gene>
<feature type="compositionally biased region" description="Basic and acidic residues" evidence="1">
    <location>
        <begin position="74"/>
        <end position="83"/>
    </location>
</feature>
<proteinExistence type="predicted"/>
<reference evidence="3" key="1">
    <citation type="submission" date="2012-03" db="EMBL/GenBank/DDBJ databases">
        <title>Complete sequence of plasmid 1 of Deinococcus peraridilitoris DSM 19664.</title>
        <authorList>
            <person name="Lucas S."/>
            <person name="Copeland A."/>
            <person name="Lapidus A."/>
            <person name="Glavina del Rio T."/>
            <person name="Dalin E."/>
            <person name="Tice H."/>
            <person name="Bruce D."/>
            <person name="Goodwin L."/>
            <person name="Pitluck S."/>
            <person name="Peters L."/>
            <person name="Mikhailova N."/>
            <person name="Lu M."/>
            <person name="Kyrpides N."/>
            <person name="Mavromatis K."/>
            <person name="Ivanova N."/>
            <person name="Brettin T."/>
            <person name="Detter J.C."/>
            <person name="Han C."/>
            <person name="Larimer F."/>
            <person name="Land M."/>
            <person name="Hauser L."/>
            <person name="Markowitz V."/>
            <person name="Cheng J.-F."/>
            <person name="Hugenholtz P."/>
            <person name="Woyke T."/>
            <person name="Wu D."/>
            <person name="Pukall R."/>
            <person name="Steenblock K."/>
            <person name="Brambilla E."/>
            <person name="Klenk H.-P."/>
            <person name="Eisen J.A."/>
        </authorList>
    </citation>
    <scope>NUCLEOTIDE SEQUENCE [LARGE SCALE GENOMIC DNA]</scope>
    <source>
        <strain evidence="3">DSM 19664 / LMG 22246 / CIP 109416 / KR-200</strain>
        <plasmid evidence="3">Plasmid pDEIPE01</plasmid>
    </source>
</reference>
<accession>L0A7A8</accession>
<evidence type="ECO:0000313" key="2">
    <source>
        <dbReference type="EMBL" id="AFZ69696.1"/>
    </source>
</evidence>
<dbReference type="AlphaFoldDB" id="L0A7A8"/>